<feature type="compositionally biased region" description="Low complexity" evidence="1">
    <location>
        <begin position="74"/>
        <end position="87"/>
    </location>
</feature>
<evidence type="ECO:0000256" key="1">
    <source>
        <dbReference type="SAM" id="MobiDB-lite"/>
    </source>
</evidence>
<dbReference type="AlphaFoldDB" id="A0A9I9E5I9"/>
<dbReference type="Gramene" id="MELO3C029076.2.1">
    <property type="protein sequence ID" value="MELO3C029076.2.1"/>
    <property type="gene ID" value="MELO3C029076.2"/>
</dbReference>
<organism evidence="2">
    <name type="scientific">Cucumis melo</name>
    <name type="common">Muskmelon</name>
    <dbReference type="NCBI Taxonomy" id="3656"/>
    <lineage>
        <taxon>Eukaryota</taxon>
        <taxon>Viridiplantae</taxon>
        <taxon>Streptophyta</taxon>
        <taxon>Embryophyta</taxon>
        <taxon>Tracheophyta</taxon>
        <taxon>Spermatophyta</taxon>
        <taxon>Magnoliopsida</taxon>
        <taxon>eudicotyledons</taxon>
        <taxon>Gunneridae</taxon>
        <taxon>Pentapetalae</taxon>
        <taxon>rosids</taxon>
        <taxon>fabids</taxon>
        <taxon>Cucurbitales</taxon>
        <taxon>Cucurbitaceae</taxon>
        <taxon>Benincaseae</taxon>
        <taxon>Cucumis</taxon>
    </lineage>
</organism>
<feature type="region of interest" description="Disordered" evidence="1">
    <location>
        <begin position="74"/>
        <end position="97"/>
    </location>
</feature>
<sequence length="123" mass="13482">MCLYPFRNYKFHQIPHFYCVHCSSVPIHHCVSPLQKRVPDSSHSYRPSNSLPATTPSDYMSAAVFDSLPIALSPSPSSSSHGIEGSSRYGSPRPRGEACGVSHSTCVQGIQLSLLSYLLVIFL</sequence>
<evidence type="ECO:0000313" key="2">
    <source>
        <dbReference type="EnsemblPlants" id="MELO3C029076.2.1"/>
    </source>
</evidence>
<proteinExistence type="predicted"/>
<accession>A0A9I9E5I9</accession>
<protein>
    <submittedName>
        <fullName evidence="2">Uncharacterized protein</fullName>
    </submittedName>
</protein>
<dbReference type="EnsemblPlants" id="MELO3C029076.2.1">
    <property type="protein sequence ID" value="MELO3C029076.2.1"/>
    <property type="gene ID" value="MELO3C029076.2"/>
</dbReference>
<reference evidence="2" key="1">
    <citation type="submission" date="2023-03" db="UniProtKB">
        <authorList>
            <consortium name="EnsemblPlants"/>
        </authorList>
    </citation>
    <scope>IDENTIFICATION</scope>
</reference>
<name>A0A9I9E5I9_CUCME</name>